<accession>A0A1E5UL65</accession>
<dbReference type="Pfam" id="PF05327">
    <property type="entry name" value="RRN3"/>
    <property type="match status" value="1"/>
</dbReference>
<keyword evidence="4" id="KW-1185">Reference proteome</keyword>
<comment type="caution">
    <text evidence="3">The sequence shown here is derived from an EMBL/GenBank/DDBJ whole genome shotgun (WGS) entry which is preliminary data.</text>
</comment>
<evidence type="ECO:0000313" key="3">
    <source>
        <dbReference type="EMBL" id="OEL13620.1"/>
    </source>
</evidence>
<dbReference type="GO" id="GO:0001042">
    <property type="term" value="F:RNA polymerase I core binding"/>
    <property type="evidence" value="ECO:0007669"/>
    <property type="project" value="TreeGrafter"/>
</dbReference>
<dbReference type="EMBL" id="LWDX02072787">
    <property type="protein sequence ID" value="OEL13620.1"/>
    <property type="molecule type" value="Genomic_DNA"/>
</dbReference>
<feature type="compositionally biased region" description="Basic and acidic residues" evidence="2">
    <location>
        <begin position="865"/>
        <end position="877"/>
    </location>
</feature>
<dbReference type="AlphaFoldDB" id="A0A1E5UL65"/>
<sequence length="1094" mass="120532">MGAELRYEDMEVAISDPTMFREVQLVLQSVRMDPFLIDLRDKEHYDFLLGAVDSTRKRSKDDQPVLKALSEAVSKIDIMYHHALLQNIFTMCIWHLDEDPRDALLDLIIRLAAVADQYLRECLQMLVNNFTPPGSLIPQMEQPRWLAKKKEIYSQLHASLKMISDTVPLAPRVLKDIINRNMPKLFDNKAKMVSFVECMLGLDTERLGDLIGTSLLEKVVDLLTELDVNISWEDILQEEHSKGIFDMELEDLDDDEDNFGQGTKVLFGGNACAEKLDGLMVVVCEHLKSCAEHGCLKKEFDILKTIFRKAVLKFIMFYACSLDPEICGLDFALFLTDVFINKEADAIARMSAVSYVGSYLSRARFISADTVVAVLKRLVDWCDAYCKLLQRNVVMAAKPIDHQIFYASCQAVMYILCFRLRSIMDYPNLKSQLFQMRIGSILTDPLEPLKVCLPSIVNEFLRQAKAAGLFNASVDLALEDIVESDLSKAFGGHNRLDMFFPFDPYLLKESDRASPLVNFIIAVFQKFIKNIYIRPNFEFWSLVKTTYSSNSDDDDDELGDLDAPGMNVDSLDDNVEIELNSDDEGIEYSMNKMSITPHRSFYHPMAMDSGSGLSMPARIRPSGPSPVPPPKDSPRWHEETLTYLRALHARDEARMRDLESWRIHRVDAQGNVLGVQLPARYSSPAGSSASARLLPMPRSMESPAWHPEAIAYAQTLRGRLEAERRAGASRGARSVDFRCNIPGVEFPPDCFDQPGDSEFTRAGLKYLHTRHLQSLGIEPAEWMIPKYSGSADPMRVSPDELEPSEVRARVWVVIKKRLTAGKEADLNRHQAGQAHLPMARREGHDPPCALRSKMCYPPLSKDAERRAANRAAGERQARQALHGGGGRRAELQVDPGRPRPGFIEGGLELGAYIGSFGPRFAHHGGGPAEFGGPGFTAIGPDPCPTAGRAESTAGANGAPPVVETVPPPACPSVGSTVGGSRRLRQLVRSFDLPSLAMPVAATVAGGLAALDTAETVAVQPEAMAGCGGAPPVGATTETVAATPTEAAEGEGMADLVEVTTEVEDTAVSPVASVEVVEVEETDPVQSVAPPDEAT</sequence>
<gene>
    <name evidence="3" type="ORF">BAE44_0025362</name>
</gene>
<dbReference type="GO" id="GO:0001181">
    <property type="term" value="F:RNA polymerase I general transcription initiation factor activity"/>
    <property type="evidence" value="ECO:0007669"/>
    <property type="project" value="InterPro"/>
</dbReference>
<reference evidence="3 4" key="1">
    <citation type="submission" date="2016-09" db="EMBL/GenBank/DDBJ databases">
        <title>The draft genome of Dichanthelium oligosanthes: A C3 panicoid grass species.</title>
        <authorList>
            <person name="Studer A.J."/>
            <person name="Schnable J.C."/>
            <person name="Brutnell T.P."/>
        </authorList>
    </citation>
    <scope>NUCLEOTIDE SEQUENCE [LARGE SCALE GENOMIC DNA]</scope>
    <source>
        <strain evidence="4">cv. Kellogg 1175</strain>
        <tissue evidence="3">Leaf</tissue>
    </source>
</reference>
<proteinExistence type="inferred from homology"/>
<dbReference type="InterPro" id="IPR007991">
    <property type="entry name" value="RNA_pol_I_trans_ini_fac_RRN3"/>
</dbReference>
<name>A0A1E5UL65_9POAL</name>
<dbReference type="PANTHER" id="PTHR12790">
    <property type="entry name" value="TRANSCRIPTION INITIATION FACTOR IA RRN3"/>
    <property type="match status" value="1"/>
</dbReference>
<evidence type="ECO:0008006" key="5">
    <source>
        <dbReference type="Google" id="ProtNLM"/>
    </source>
</evidence>
<dbReference type="GO" id="GO:0006361">
    <property type="term" value="P:transcription initiation at RNA polymerase I promoter"/>
    <property type="evidence" value="ECO:0007669"/>
    <property type="project" value="InterPro"/>
</dbReference>
<comment type="similarity">
    <text evidence="1">Belongs to the RRN3 family.</text>
</comment>
<dbReference type="PANTHER" id="PTHR12790:SF0">
    <property type="entry name" value="RNA POLYMERASE I-SPECIFIC TRANSCRIPTION INITIATION FACTOR RRN3-RELATED"/>
    <property type="match status" value="1"/>
</dbReference>
<protein>
    <recommendedName>
        <fullName evidence="5">RNA polymerase I-specific transcription initiation factor RRN3</fullName>
    </recommendedName>
</protein>
<evidence type="ECO:0000256" key="1">
    <source>
        <dbReference type="ARBA" id="ARBA00010098"/>
    </source>
</evidence>
<dbReference type="STRING" id="888268.A0A1E5UL65"/>
<dbReference type="GO" id="GO:0005634">
    <property type="term" value="C:nucleus"/>
    <property type="evidence" value="ECO:0007669"/>
    <property type="project" value="TreeGrafter"/>
</dbReference>
<evidence type="ECO:0000313" key="4">
    <source>
        <dbReference type="Proteomes" id="UP000095767"/>
    </source>
</evidence>
<dbReference type="OrthoDB" id="26970at2759"/>
<organism evidence="3 4">
    <name type="scientific">Dichanthelium oligosanthes</name>
    <dbReference type="NCBI Taxonomy" id="888268"/>
    <lineage>
        <taxon>Eukaryota</taxon>
        <taxon>Viridiplantae</taxon>
        <taxon>Streptophyta</taxon>
        <taxon>Embryophyta</taxon>
        <taxon>Tracheophyta</taxon>
        <taxon>Spermatophyta</taxon>
        <taxon>Magnoliopsida</taxon>
        <taxon>Liliopsida</taxon>
        <taxon>Poales</taxon>
        <taxon>Poaceae</taxon>
        <taxon>PACMAD clade</taxon>
        <taxon>Panicoideae</taxon>
        <taxon>Panicodae</taxon>
        <taxon>Paniceae</taxon>
        <taxon>Dichantheliinae</taxon>
        <taxon>Dichanthelium</taxon>
    </lineage>
</organism>
<evidence type="ECO:0000256" key="2">
    <source>
        <dbReference type="SAM" id="MobiDB-lite"/>
    </source>
</evidence>
<dbReference type="Proteomes" id="UP000095767">
    <property type="component" value="Unassembled WGS sequence"/>
</dbReference>
<feature type="region of interest" description="Disordered" evidence="2">
    <location>
        <begin position="865"/>
        <end position="899"/>
    </location>
</feature>